<feature type="signal peptide" evidence="5">
    <location>
        <begin position="1"/>
        <end position="20"/>
    </location>
</feature>
<feature type="chain" id="PRO_5027872856" evidence="5">
    <location>
        <begin position="21"/>
        <end position="658"/>
    </location>
</feature>
<dbReference type="GeneID" id="105911077"/>
<dbReference type="Pfam" id="PF02191">
    <property type="entry name" value="OLF"/>
    <property type="match status" value="1"/>
</dbReference>
<comment type="caution">
    <text evidence="3">Lacks conserved residue(s) required for the propagation of feature annotation.</text>
</comment>
<accession>A0A6P3WCM4</accession>
<gene>
    <name evidence="8" type="primary">LOC105911077</name>
</gene>
<dbReference type="PROSITE" id="PS51132">
    <property type="entry name" value="OLF"/>
    <property type="match status" value="1"/>
</dbReference>
<dbReference type="RefSeq" id="XP_012695309.1">
    <property type="nucleotide sequence ID" value="XM_012839855.3"/>
</dbReference>
<feature type="compositionally biased region" description="Basic and acidic residues" evidence="4">
    <location>
        <begin position="212"/>
        <end position="255"/>
    </location>
</feature>
<evidence type="ECO:0000256" key="1">
    <source>
        <dbReference type="ARBA" id="ARBA00004613"/>
    </source>
</evidence>
<feature type="region of interest" description="Disordered" evidence="4">
    <location>
        <begin position="278"/>
        <end position="365"/>
    </location>
</feature>
<sequence length="658" mass="74388">MWGLTGIIVCLLLVSQDVEAQSKIFGETEPVRMTSEGSDCRCKCIMRPLTRDACARLRSGSVRVEDFYTVETVSSGSDCKCSCTAPPSSLNPCENEWKMEKLKKQAPELLKLHSMVDLLEGTLYSMDLLKVHAYIRKVVSQMNNLEENIKTNLTRENDFVRDSLSSLTNQLKRYDNYSDIMISIKKEISRLGLQLLQKDSGAAPNSKVQDTAGEKTKEASKYPAKKQEKAKAPPKAAKEKLVKPKKEVTKPDPTGKVKATGHQTGVIRGITYYKATKADGRDGSANSRENTAKTHNSGSDREARVEERPKEPDTFREVEGTDGPVTTTTETTVTIAPTTTTKTPTTTSSTTTSSTTSKTTSRGVDRQVQPAPTILLMLDNSDNSSRLLTDKIGKDVECEGTIASVEMPVKHHSYGRNEGAWMKDPLAKDSKIYVTNYYYGNNLVEFRNLENFKQGRWTNLYKLPYNWIGTGHVVYNGSFYYNRAFTKNIIKYDMRMRYVAAWTMLHDVVYEDTTPWKWRGHSDIDFAVDETGLWVIYPAVDYDYGQQEVIVVSKLDPMDLSIKKETTWKTGLRRKSYGNCFIACGVLYAVDVYNQREGELSYAYDTHTGTQRAPRLPFINEYAFTTQIDYNPKEKVLYAWDNGHQVTYNINFVEHTKS</sequence>
<organism evidence="7 8">
    <name type="scientific">Clupea harengus</name>
    <name type="common">Atlantic herring</name>
    <dbReference type="NCBI Taxonomy" id="7950"/>
    <lineage>
        <taxon>Eukaryota</taxon>
        <taxon>Metazoa</taxon>
        <taxon>Chordata</taxon>
        <taxon>Craniata</taxon>
        <taxon>Vertebrata</taxon>
        <taxon>Euteleostomi</taxon>
        <taxon>Actinopterygii</taxon>
        <taxon>Neopterygii</taxon>
        <taxon>Teleostei</taxon>
        <taxon>Clupei</taxon>
        <taxon>Clupeiformes</taxon>
        <taxon>Clupeoidei</taxon>
        <taxon>Clupeidae</taxon>
        <taxon>Clupea</taxon>
    </lineage>
</organism>
<evidence type="ECO:0000256" key="4">
    <source>
        <dbReference type="SAM" id="MobiDB-lite"/>
    </source>
</evidence>
<keyword evidence="5" id="KW-0732">Signal</keyword>
<dbReference type="PANTHER" id="PTHR23192:SF29">
    <property type="entry name" value="OLFACTOMEDIN-LIKE PROTEIN 2A"/>
    <property type="match status" value="1"/>
</dbReference>
<dbReference type="InterPro" id="IPR003112">
    <property type="entry name" value="Olfac-like_dom"/>
</dbReference>
<feature type="compositionally biased region" description="Basic and acidic residues" evidence="4">
    <location>
        <begin position="298"/>
        <end position="319"/>
    </location>
</feature>
<evidence type="ECO:0000259" key="6">
    <source>
        <dbReference type="PROSITE" id="PS51132"/>
    </source>
</evidence>
<name>A0A6P3WCM4_CLUHA</name>
<dbReference type="KEGG" id="char:105911077"/>
<dbReference type="Proteomes" id="UP000515152">
    <property type="component" value="Chromosome 12"/>
</dbReference>
<keyword evidence="2" id="KW-0964">Secreted</keyword>
<feature type="domain" description="Olfactomedin-like" evidence="6">
    <location>
        <begin position="397"/>
        <end position="654"/>
    </location>
</feature>
<dbReference type="InterPro" id="IPR050605">
    <property type="entry name" value="Olfactomedin-like_domain"/>
</dbReference>
<keyword evidence="7" id="KW-1185">Reference proteome</keyword>
<dbReference type="PANTHER" id="PTHR23192">
    <property type="entry name" value="OLFACTOMEDIN-RELATED"/>
    <property type="match status" value="1"/>
</dbReference>
<feature type="compositionally biased region" description="Low complexity" evidence="4">
    <location>
        <begin position="326"/>
        <end position="361"/>
    </location>
</feature>
<comment type="subcellular location">
    <subcellularLocation>
        <location evidence="1">Secreted</location>
    </subcellularLocation>
</comment>
<evidence type="ECO:0000313" key="7">
    <source>
        <dbReference type="Proteomes" id="UP000515152"/>
    </source>
</evidence>
<dbReference type="GO" id="GO:0007165">
    <property type="term" value="P:signal transduction"/>
    <property type="evidence" value="ECO:0007669"/>
    <property type="project" value="TreeGrafter"/>
</dbReference>
<dbReference type="GO" id="GO:0005615">
    <property type="term" value="C:extracellular space"/>
    <property type="evidence" value="ECO:0007669"/>
    <property type="project" value="TreeGrafter"/>
</dbReference>
<dbReference type="AlphaFoldDB" id="A0A6P3WCM4"/>
<dbReference type="SMART" id="SM00284">
    <property type="entry name" value="OLF"/>
    <property type="match status" value="1"/>
</dbReference>
<reference evidence="8" key="1">
    <citation type="submission" date="2025-08" db="UniProtKB">
        <authorList>
            <consortium name="RefSeq"/>
        </authorList>
    </citation>
    <scope>IDENTIFICATION</scope>
</reference>
<proteinExistence type="predicted"/>
<protein>
    <submittedName>
        <fullName evidence="8">Olfactomedin-like protein 2A</fullName>
    </submittedName>
</protein>
<evidence type="ECO:0000256" key="3">
    <source>
        <dbReference type="PROSITE-ProRule" id="PRU00446"/>
    </source>
</evidence>
<evidence type="ECO:0000313" key="8">
    <source>
        <dbReference type="RefSeq" id="XP_012695309.1"/>
    </source>
</evidence>
<evidence type="ECO:0000256" key="2">
    <source>
        <dbReference type="ARBA" id="ARBA00022525"/>
    </source>
</evidence>
<evidence type="ECO:0000256" key="5">
    <source>
        <dbReference type="SAM" id="SignalP"/>
    </source>
</evidence>
<feature type="region of interest" description="Disordered" evidence="4">
    <location>
        <begin position="200"/>
        <end position="263"/>
    </location>
</feature>
<dbReference type="OrthoDB" id="8626508at2759"/>
<feature type="compositionally biased region" description="Polar residues" evidence="4">
    <location>
        <begin position="284"/>
        <end position="297"/>
    </location>
</feature>